<organism evidence="1 2">
    <name type="scientific">Globodera pallida</name>
    <name type="common">Potato cyst nematode worm</name>
    <name type="synonym">Heterodera pallida</name>
    <dbReference type="NCBI Taxonomy" id="36090"/>
    <lineage>
        <taxon>Eukaryota</taxon>
        <taxon>Metazoa</taxon>
        <taxon>Ecdysozoa</taxon>
        <taxon>Nematoda</taxon>
        <taxon>Chromadorea</taxon>
        <taxon>Rhabditida</taxon>
        <taxon>Tylenchina</taxon>
        <taxon>Tylenchomorpha</taxon>
        <taxon>Tylenchoidea</taxon>
        <taxon>Heteroderidae</taxon>
        <taxon>Heteroderinae</taxon>
        <taxon>Globodera</taxon>
    </lineage>
</organism>
<dbReference type="Proteomes" id="UP000050741">
    <property type="component" value="Unassembled WGS sequence"/>
</dbReference>
<dbReference type="WBParaSite" id="GPLIN_001609700">
    <property type="protein sequence ID" value="GPLIN_001609700"/>
    <property type="gene ID" value="GPLIN_001609700"/>
</dbReference>
<reference evidence="1" key="1">
    <citation type="submission" date="2014-05" db="EMBL/GenBank/DDBJ databases">
        <title>The genome and life-stage specific transcriptomes of Globodera pallida elucidate key aspects of plant parasitism by a cyst nematode.</title>
        <authorList>
            <person name="Cotton J.A."/>
            <person name="Lilley C.J."/>
            <person name="Jones L.M."/>
            <person name="Kikuchi T."/>
            <person name="Reid A.J."/>
            <person name="Thorpe P."/>
            <person name="Tsai I.J."/>
            <person name="Beasley H."/>
            <person name="Blok V."/>
            <person name="Cock P.J.A."/>
            <person name="Van den Akker S.E."/>
            <person name="Holroyd N."/>
            <person name="Hunt M."/>
            <person name="Mantelin S."/>
            <person name="Naghra H."/>
            <person name="Pain A."/>
            <person name="Palomares-Rius J.E."/>
            <person name="Zarowiecki M."/>
            <person name="Berriman M."/>
            <person name="Jones J.T."/>
            <person name="Urwin P.E."/>
        </authorList>
    </citation>
    <scope>NUCLEOTIDE SEQUENCE [LARGE SCALE GENOMIC DNA]</scope>
    <source>
        <strain evidence="1">Lindley</strain>
    </source>
</reference>
<evidence type="ECO:0000313" key="1">
    <source>
        <dbReference type="Proteomes" id="UP000050741"/>
    </source>
</evidence>
<dbReference type="AlphaFoldDB" id="A0A183CT89"/>
<evidence type="ECO:0000313" key="2">
    <source>
        <dbReference type="WBParaSite" id="GPLIN_001609700"/>
    </source>
</evidence>
<protein>
    <submittedName>
        <fullName evidence="2">SHSP domain-containing protein</fullName>
    </submittedName>
</protein>
<reference evidence="2" key="2">
    <citation type="submission" date="2016-06" db="UniProtKB">
        <authorList>
            <consortium name="WormBaseParasite"/>
        </authorList>
    </citation>
    <scope>IDENTIFICATION</scope>
</reference>
<keyword evidence="1" id="KW-1185">Reference proteome</keyword>
<proteinExistence type="predicted"/>
<name>A0A183CT89_GLOPA</name>
<accession>A0A183CT89</accession>
<sequence length="69" mass="8088">MLSFNSFFSYPGPTMLVPEQNNRNTFAMEPKIVQQMPPNYFFEISVTNGEFYVKLDGKEKDVNQKVLKY</sequence>